<evidence type="ECO:0000313" key="5">
    <source>
        <dbReference type="Proteomes" id="UP000282800"/>
    </source>
</evidence>
<keyword evidence="3" id="KW-0472">Membrane</keyword>
<dbReference type="RefSeq" id="WP_126189506.1">
    <property type="nucleotide sequence ID" value="NZ_RWYU02000004.1"/>
</dbReference>
<dbReference type="GO" id="GO:0043107">
    <property type="term" value="P:type IV pilus-dependent motility"/>
    <property type="evidence" value="ECO:0007669"/>
    <property type="project" value="TreeGrafter"/>
</dbReference>
<dbReference type="Gene3D" id="3.30.700.10">
    <property type="entry name" value="Glycoprotein, Type 4 Pilin"/>
    <property type="match status" value="1"/>
</dbReference>
<evidence type="ECO:0000313" key="4">
    <source>
        <dbReference type="EMBL" id="RYJ62246.1"/>
    </source>
</evidence>
<dbReference type="AlphaFoldDB" id="A0A482U6C2"/>
<feature type="transmembrane region" description="Helical" evidence="3">
    <location>
        <begin position="6"/>
        <end position="30"/>
    </location>
</feature>
<dbReference type="EMBL" id="RWYU02000004">
    <property type="protein sequence ID" value="RYJ62246.1"/>
    <property type="molecule type" value="Genomic_DNA"/>
</dbReference>
<dbReference type="SUPFAM" id="SSF54523">
    <property type="entry name" value="Pili subunits"/>
    <property type="match status" value="1"/>
</dbReference>
<comment type="caution">
    <text evidence="4">The sequence shown here is derived from an EMBL/GenBank/DDBJ whole genome shotgun (WGS) entry which is preliminary data.</text>
</comment>
<dbReference type="InterPro" id="IPR012902">
    <property type="entry name" value="N_methyl_site"/>
</dbReference>
<keyword evidence="2" id="KW-0488">Methylation</keyword>
<name>A0A482U6C2_9PSED</name>
<dbReference type="Pfam" id="PF07963">
    <property type="entry name" value="N_methyl"/>
    <property type="match status" value="1"/>
</dbReference>
<dbReference type="Proteomes" id="UP000282800">
    <property type="component" value="Unassembled WGS sequence"/>
</dbReference>
<accession>A0A482U6C2</accession>
<protein>
    <submittedName>
        <fullName evidence="4">Prepilin-type N-terminal cleavage/methylation domain-containing protein</fullName>
    </submittedName>
</protein>
<evidence type="ECO:0000256" key="1">
    <source>
        <dbReference type="ARBA" id="ARBA00005233"/>
    </source>
</evidence>
<dbReference type="PANTHER" id="PTHR30093">
    <property type="entry name" value="GENERAL SECRETION PATHWAY PROTEIN G"/>
    <property type="match status" value="1"/>
</dbReference>
<reference evidence="4 5" key="1">
    <citation type="submission" date="2019-01" db="EMBL/GenBank/DDBJ databases">
        <title>High-quality draft genome of. Pseudomonas songnenensis str. L103, a full-fledged denitrifier isolated from 100 meters deep aquifer in a heavily nitrogen fertilized agricultural area.</title>
        <authorList>
            <person name="Liu M."/>
            <person name="Liu B."/>
        </authorList>
    </citation>
    <scope>NUCLEOTIDE SEQUENCE [LARGE SCALE GENOMIC DNA]</scope>
    <source>
        <strain evidence="4 5">L103</strain>
    </source>
</reference>
<dbReference type="PANTHER" id="PTHR30093:SF34">
    <property type="entry name" value="PREPILIN PEPTIDASE-DEPENDENT PROTEIN D"/>
    <property type="match status" value="1"/>
</dbReference>
<dbReference type="GO" id="GO:0044096">
    <property type="term" value="C:type IV pilus"/>
    <property type="evidence" value="ECO:0007669"/>
    <property type="project" value="TreeGrafter"/>
</dbReference>
<keyword evidence="3" id="KW-1133">Transmembrane helix</keyword>
<comment type="similarity">
    <text evidence="1">Belongs to the N-Me-Phe pilin family.</text>
</comment>
<sequence length="153" mass="15532">MKVQKGFTLIELMIVVAIIGILAAVALPAYQNYMKKAAYSEITLGMAAVKTAISVCYAEEFSLAACDTATKIRETLPTSKTTGALNSIALTATTAVITATPNAFKGITTGETCVLTPTVVTGAAPAGGGAGAATGQLSWAYSGACLDNGYVKN</sequence>
<proteinExistence type="inferred from homology"/>
<evidence type="ECO:0000256" key="3">
    <source>
        <dbReference type="SAM" id="Phobius"/>
    </source>
</evidence>
<dbReference type="InterPro" id="IPR045584">
    <property type="entry name" value="Pilin-like"/>
</dbReference>
<evidence type="ECO:0000256" key="2">
    <source>
        <dbReference type="ARBA" id="ARBA00022481"/>
    </source>
</evidence>
<dbReference type="PROSITE" id="PS00409">
    <property type="entry name" value="PROKAR_NTER_METHYL"/>
    <property type="match status" value="1"/>
</dbReference>
<dbReference type="OrthoDB" id="115249at2"/>
<organism evidence="4 5">
    <name type="scientific">Pseudomonas songnenensis</name>
    <dbReference type="NCBI Taxonomy" id="1176259"/>
    <lineage>
        <taxon>Bacteria</taxon>
        <taxon>Pseudomonadati</taxon>
        <taxon>Pseudomonadota</taxon>
        <taxon>Gammaproteobacteria</taxon>
        <taxon>Pseudomonadales</taxon>
        <taxon>Pseudomonadaceae</taxon>
        <taxon>Pseudomonas</taxon>
    </lineage>
</organism>
<gene>
    <name evidence="4" type="ORF">EJA06_010875</name>
</gene>
<keyword evidence="3" id="KW-0812">Transmembrane</keyword>
<dbReference type="NCBIfam" id="TIGR02532">
    <property type="entry name" value="IV_pilin_GFxxxE"/>
    <property type="match status" value="1"/>
</dbReference>